<dbReference type="EMBL" id="JACLYZ010000032">
    <property type="protein sequence ID" value="MBM6735974.1"/>
    <property type="molecule type" value="Genomic_DNA"/>
</dbReference>
<name>A0ABS2E2X3_9BACT</name>
<dbReference type="RefSeq" id="WP_205096169.1">
    <property type="nucleotide sequence ID" value="NZ_JACLYZ010000032.1"/>
</dbReference>
<accession>A0ABS2E2X3</accession>
<evidence type="ECO:0000256" key="1">
    <source>
        <dbReference type="SAM" id="MobiDB-lite"/>
    </source>
</evidence>
<sequence length="152" mass="16541">MNEEEKKGNNTYIHLVIGSVFGPVEQHIEAAPRADTPDKEPAAVASKMEEGREKASDTLPAVLGTPQAQALLGRLVAAGLVDERWQPLSLSNPEKGVLASLLADRLNLPTPWQTFGGLWGMKSENLRSAYNKGMEQRKTAAFMERVKGVMEG</sequence>
<reference evidence="2 3" key="1">
    <citation type="journal article" date="2021" name="Sci. Rep.">
        <title>The distribution of antibiotic resistance genes in chicken gut microbiota commensals.</title>
        <authorList>
            <person name="Juricova H."/>
            <person name="Matiasovicova J."/>
            <person name="Kubasova T."/>
            <person name="Cejkova D."/>
            <person name="Rychlik I."/>
        </authorList>
    </citation>
    <scope>NUCLEOTIDE SEQUENCE [LARGE SCALE GENOMIC DNA]</scope>
    <source>
        <strain evidence="2 3">An772</strain>
    </source>
</reference>
<gene>
    <name evidence="2" type="ORF">H7U35_12215</name>
</gene>
<comment type="caution">
    <text evidence="2">The sequence shown here is derived from an EMBL/GenBank/DDBJ whole genome shotgun (WGS) entry which is preliminary data.</text>
</comment>
<evidence type="ECO:0000313" key="3">
    <source>
        <dbReference type="Proteomes" id="UP000766986"/>
    </source>
</evidence>
<feature type="compositionally biased region" description="Basic and acidic residues" evidence="1">
    <location>
        <begin position="30"/>
        <end position="56"/>
    </location>
</feature>
<keyword evidence="3" id="KW-1185">Reference proteome</keyword>
<dbReference type="Proteomes" id="UP000766986">
    <property type="component" value="Unassembled WGS sequence"/>
</dbReference>
<feature type="region of interest" description="Disordered" evidence="1">
    <location>
        <begin position="30"/>
        <end position="61"/>
    </location>
</feature>
<organism evidence="2 3">
    <name type="scientific">Mediterranea massiliensis</name>
    <dbReference type="NCBI Taxonomy" id="1841865"/>
    <lineage>
        <taxon>Bacteria</taxon>
        <taxon>Pseudomonadati</taxon>
        <taxon>Bacteroidota</taxon>
        <taxon>Bacteroidia</taxon>
        <taxon>Bacteroidales</taxon>
        <taxon>Bacteroidaceae</taxon>
        <taxon>Mediterranea</taxon>
    </lineage>
</organism>
<evidence type="ECO:0000313" key="2">
    <source>
        <dbReference type="EMBL" id="MBM6735974.1"/>
    </source>
</evidence>
<protein>
    <submittedName>
        <fullName evidence="2">Uncharacterized protein</fullName>
    </submittedName>
</protein>
<proteinExistence type="predicted"/>